<keyword evidence="6" id="KW-0732">Signal</keyword>
<dbReference type="Pfam" id="PF25052">
    <property type="entry name" value="AtDEF-like"/>
    <property type="match status" value="1"/>
</dbReference>
<keyword evidence="5" id="KW-1015">Disulfide bond</keyword>
<accession>A0A072TY79</accession>
<dbReference type="HOGENOM" id="CLU_2430463_0_0_1"/>
<feature type="chain" id="PRO_5014499114" evidence="6">
    <location>
        <begin position="25"/>
        <end position="92"/>
    </location>
</feature>
<dbReference type="InterPro" id="IPR010851">
    <property type="entry name" value="DEFL"/>
</dbReference>
<keyword evidence="9" id="KW-1185">Reference proteome</keyword>
<proteinExistence type="inferred from homology"/>
<reference evidence="7 9" key="2">
    <citation type="journal article" date="2014" name="BMC Genomics">
        <title>An improved genome release (version Mt4.0) for the model legume Medicago truncatula.</title>
        <authorList>
            <person name="Tang H."/>
            <person name="Krishnakumar V."/>
            <person name="Bidwell S."/>
            <person name="Rosen B."/>
            <person name="Chan A."/>
            <person name="Zhou S."/>
            <person name="Gentzbittel L."/>
            <person name="Childs K.L."/>
            <person name="Yandell M."/>
            <person name="Gundlach H."/>
            <person name="Mayer K.F."/>
            <person name="Schwartz D.C."/>
            <person name="Town C.D."/>
        </authorList>
    </citation>
    <scope>GENOME REANNOTATION</scope>
    <source>
        <strain evidence="7">A17</strain>
        <strain evidence="8 9">cv. Jemalong A17</strain>
    </source>
</reference>
<dbReference type="GO" id="GO:0050832">
    <property type="term" value="P:defense response to fungus"/>
    <property type="evidence" value="ECO:0007669"/>
    <property type="project" value="UniProtKB-KW"/>
</dbReference>
<evidence type="ECO:0000256" key="6">
    <source>
        <dbReference type="SAM" id="SignalP"/>
    </source>
</evidence>
<reference evidence="7 9" key="1">
    <citation type="journal article" date="2011" name="Nature">
        <title>The Medicago genome provides insight into the evolution of rhizobial symbioses.</title>
        <authorList>
            <person name="Young N.D."/>
            <person name="Debelle F."/>
            <person name="Oldroyd G.E."/>
            <person name="Geurts R."/>
            <person name="Cannon S.B."/>
            <person name="Udvardi M.K."/>
            <person name="Benedito V.A."/>
            <person name="Mayer K.F."/>
            <person name="Gouzy J."/>
            <person name="Schoof H."/>
            <person name="Van de Peer Y."/>
            <person name="Proost S."/>
            <person name="Cook D.R."/>
            <person name="Meyers B.C."/>
            <person name="Spannagl M."/>
            <person name="Cheung F."/>
            <person name="De Mita S."/>
            <person name="Krishnakumar V."/>
            <person name="Gundlach H."/>
            <person name="Zhou S."/>
            <person name="Mudge J."/>
            <person name="Bharti A.K."/>
            <person name="Murray J.D."/>
            <person name="Naoumkina M.A."/>
            <person name="Rosen B."/>
            <person name="Silverstein K.A."/>
            <person name="Tang H."/>
            <person name="Rombauts S."/>
            <person name="Zhao P.X."/>
            <person name="Zhou P."/>
            <person name="Barbe V."/>
            <person name="Bardou P."/>
            <person name="Bechner M."/>
            <person name="Bellec A."/>
            <person name="Berger A."/>
            <person name="Berges H."/>
            <person name="Bidwell S."/>
            <person name="Bisseling T."/>
            <person name="Choisne N."/>
            <person name="Couloux A."/>
            <person name="Denny R."/>
            <person name="Deshpande S."/>
            <person name="Dai X."/>
            <person name="Doyle J.J."/>
            <person name="Dudez A.M."/>
            <person name="Farmer A.D."/>
            <person name="Fouteau S."/>
            <person name="Franken C."/>
            <person name="Gibelin C."/>
            <person name="Gish J."/>
            <person name="Goldstein S."/>
            <person name="Gonzalez A.J."/>
            <person name="Green P.J."/>
            <person name="Hallab A."/>
            <person name="Hartog M."/>
            <person name="Hua A."/>
            <person name="Humphray S.J."/>
            <person name="Jeong D.H."/>
            <person name="Jing Y."/>
            <person name="Jocker A."/>
            <person name="Kenton S.M."/>
            <person name="Kim D.J."/>
            <person name="Klee K."/>
            <person name="Lai H."/>
            <person name="Lang C."/>
            <person name="Lin S."/>
            <person name="Macmil S.L."/>
            <person name="Magdelenat G."/>
            <person name="Matthews L."/>
            <person name="McCorrison J."/>
            <person name="Monaghan E.L."/>
            <person name="Mun J.H."/>
            <person name="Najar F.Z."/>
            <person name="Nicholson C."/>
            <person name="Noirot C."/>
            <person name="O'Bleness M."/>
            <person name="Paule C.R."/>
            <person name="Poulain J."/>
            <person name="Prion F."/>
            <person name="Qin B."/>
            <person name="Qu C."/>
            <person name="Retzel E.F."/>
            <person name="Riddle C."/>
            <person name="Sallet E."/>
            <person name="Samain S."/>
            <person name="Samson N."/>
            <person name="Sanders I."/>
            <person name="Saurat O."/>
            <person name="Scarpelli C."/>
            <person name="Schiex T."/>
            <person name="Segurens B."/>
            <person name="Severin A.J."/>
            <person name="Sherrier D.J."/>
            <person name="Shi R."/>
            <person name="Sims S."/>
            <person name="Singer S.R."/>
            <person name="Sinharoy S."/>
            <person name="Sterck L."/>
            <person name="Viollet A."/>
            <person name="Wang B.B."/>
            <person name="Wang K."/>
            <person name="Wang M."/>
            <person name="Wang X."/>
            <person name="Warfsmann J."/>
            <person name="Weissenbach J."/>
            <person name="White D.D."/>
            <person name="White J.D."/>
            <person name="Wiley G.B."/>
            <person name="Wincker P."/>
            <person name="Xing Y."/>
            <person name="Yang L."/>
            <person name="Yao Z."/>
            <person name="Ying F."/>
            <person name="Zhai J."/>
            <person name="Zhou L."/>
            <person name="Zuber A."/>
            <person name="Denarie J."/>
            <person name="Dixon R.A."/>
            <person name="May G.D."/>
            <person name="Schwartz D.C."/>
            <person name="Rogers J."/>
            <person name="Quetier F."/>
            <person name="Town C.D."/>
            <person name="Roe B.A."/>
        </authorList>
    </citation>
    <scope>NUCLEOTIDE SEQUENCE [LARGE SCALE GENOMIC DNA]</scope>
    <source>
        <strain evidence="7">A17</strain>
        <strain evidence="8 9">cv. Jemalong A17</strain>
    </source>
</reference>
<dbReference type="GO" id="GO:0031640">
    <property type="term" value="P:killing of cells of another organism"/>
    <property type="evidence" value="ECO:0007669"/>
    <property type="project" value="UniProtKB-KW"/>
</dbReference>
<evidence type="ECO:0000313" key="9">
    <source>
        <dbReference type="Proteomes" id="UP000002051"/>
    </source>
</evidence>
<gene>
    <name evidence="7" type="ordered locus">MTR_7g050325</name>
</gene>
<name>A0A072TY79_MEDTR</name>
<sequence length="92" mass="10207">MASRLHQLFLLFCILCIALVLVPAATETFQEPPGMTNCGETTCAKGDGVCYKSCIEEGFNRGGECLFHNNHEDEICCCYKNESSFSPNYNLN</sequence>
<dbReference type="AlphaFoldDB" id="A0A072TY79"/>
<keyword evidence="4" id="KW-0611">Plant defense</keyword>
<evidence type="ECO:0000256" key="4">
    <source>
        <dbReference type="ARBA" id="ARBA00022821"/>
    </source>
</evidence>
<reference evidence="8" key="3">
    <citation type="submission" date="2015-04" db="UniProtKB">
        <authorList>
            <consortium name="EnsemblPlants"/>
        </authorList>
    </citation>
    <scope>IDENTIFICATION</scope>
    <source>
        <strain evidence="8">cv. Jemalong A17</strain>
    </source>
</reference>
<keyword evidence="2" id="KW-0929">Antimicrobial</keyword>
<organism evidence="7 9">
    <name type="scientific">Medicago truncatula</name>
    <name type="common">Barrel medic</name>
    <name type="synonym">Medicago tribuloides</name>
    <dbReference type="NCBI Taxonomy" id="3880"/>
    <lineage>
        <taxon>Eukaryota</taxon>
        <taxon>Viridiplantae</taxon>
        <taxon>Streptophyta</taxon>
        <taxon>Embryophyta</taxon>
        <taxon>Tracheophyta</taxon>
        <taxon>Spermatophyta</taxon>
        <taxon>Magnoliopsida</taxon>
        <taxon>eudicotyledons</taxon>
        <taxon>Gunneridae</taxon>
        <taxon>Pentapetalae</taxon>
        <taxon>rosids</taxon>
        <taxon>fabids</taxon>
        <taxon>Fabales</taxon>
        <taxon>Fabaceae</taxon>
        <taxon>Papilionoideae</taxon>
        <taxon>50 kb inversion clade</taxon>
        <taxon>NPAAA clade</taxon>
        <taxon>Hologalegina</taxon>
        <taxon>IRL clade</taxon>
        <taxon>Trifolieae</taxon>
        <taxon>Medicago</taxon>
    </lineage>
</organism>
<evidence type="ECO:0000256" key="1">
    <source>
        <dbReference type="ARBA" id="ARBA00006722"/>
    </source>
</evidence>
<keyword evidence="3" id="KW-0295">Fungicide</keyword>
<dbReference type="EnsemblPlants" id="KEH22444">
    <property type="protein sequence ID" value="KEH22444"/>
    <property type="gene ID" value="MTR_7g050325"/>
</dbReference>
<evidence type="ECO:0000313" key="7">
    <source>
        <dbReference type="EMBL" id="KEH22444.1"/>
    </source>
</evidence>
<feature type="signal peptide" evidence="6">
    <location>
        <begin position="1"/>
        <end position="24"/>
    </location>
</feature>
<dbReference type="EMBL" id="CM001223">
    <property type="protein sequence ID" value="KEH22444.1"/>
    <property type="molecule type" value="Genomic_DNA"/>
</dbReference>
<comment type="similarity">
    <text evidence="1">Belongs to the DEFL family.</text>
</comment>
<evidence type="ECO:0000313" key="8">
    <source>
        <dbReference type="EnsemblPlants" id="KEH22444"/>
    </source>
</evidence>
<protein>
    <submittedName>
        <fullName evidence="7">LCR-like protein</fullName>
    </submittedName>
</protein>
<dbReference type="Proteomes" id="UP000002051">
    <property type="component" value="Unassembled WGS sequence"/>
</dbReference>
<evidence type="ECO:0000256" key="5">
    <source>
        <dbReference type="ARBA" id="ARBA00023157"/>
    </source>
</evidence>
<evidence type="ECO:0000256" key="3">
    <source>
        <dbReference type="ARBA" id="ARBA00022577"/>
    </source>
</evidence>
<evidence type="ECO:0000256" key="2">
    <source>
        <dbReference type="ARBA" id="ARBA00022529"/>
    </source>
</evidence>